<sequence>MFSYLANRLLCFRKSLLHFILQMSDFFSHLGNFVIQRLSSSSGNPTDLEANVPCGIPEDSMCRIRTTNLQPQHELDLLGVGASGQVYNVSEQVVLKSCRTFVPPSSDAPEIEHWDYASDTLFHFNLMENERTVLQQLQKRPHPHIIEAIDTEQPEGLYLRKYRQIPDEVKTNPARRIRLYHDIADALRHLHSLGIVHDDVRIDNVLVDDRDSAILCDFSAASPCGDSNLVFPHLPLPIGGPSPILSEETDMFAFASFMFKMEVGSAPEFSFESGKVSLPELNSGNESIDKIIRTAWLGNYDHTSDVVQDLASMDSQVNNGPQSSDLLPTPEYLKRQVMDWRKCREDKFGMMILYTKLDDQNGTLPS</sequence>
<dbReference type="PANTHER" id="PTHR44167:SF24">
    <property type="entry name" value="SERINE_THREONINE-PROTEIN KINASE CHK2"/>
    <property type="match status" value="1"/>
</dbReference>
<dbReference type="GO" id="GO:0005524">
    <property type="term" value="F:ATP binding"/>
    <property type="evidence" value="ECO:0007669"/>
    <property type="project" value="InterPro"/>
</dbReference>
<dbReference type="EMBL" id="JAPQKH010000003">
    <property type="protein sequence ID" value="KAJ5108368.1"/>
    <property type="molecule type" value="Genomic_DNA"/>
</dbReference>
<evidence type="ECO:0000259" key="12">
    <source>
        <dbReference type="PROSITE" id="PS50011"/>
    </source>
</evidence>
<evidence type="ECO:0000256" key="2">
    <source>
        <dbReference type="ARBA" id="ARBA00004574"/>
    </source>
</evidence>
<comment type="function">
    <text evidence="1">Component of the EKC/KEOPS complex that is required for the formation of a threonylcarbamoyl group on adenosine at position 37 (t(6)A37) in tRNAs that read codons beginning with adenine. The complex is probably involved in the transfer of the threonylcarbamoyl moiety of threonylcarbamoyl-AMP (TC-AMP) to the N6 group of A37. BUD32 has ATPase activity in the context of the EKC/KEOPS complex and likely plays a supporting role to the catalytic subunit KAE1. The EKC/KEOPS complex also promotes both telomere uncapping and telomere elongation. The complex is required for efficient recruitment of transcriptional coactivators.</text>
</comment>
<evidence type="ECO:0000256" key="10">
    <source>
        <dbReference type="ARBA" id="ARBA00047899"/>
    </source>
</evidence>
<comment type="catalytic activity">
    <reaction evidence="10">
        <text>L-threonyl-[protein] + ATP = O-phospho-L-threonyl-[protein] + ADP + H(+)</text>
        <dbReference type="Rhea" id="RHEA:46608"/>
        <dbReference type="Rhea" id="RHEA-COMP:11060"/>
        <dbReference type="Rhea" id="RHEA-COMP:11605"/>
        <dbReference type="ChEBI" id="CHEBI:15378"/>
        <dbReference type="ChEBI" id="CHEBI:30013"/>
        <dbReference type="ChEBI" id="CHEBI:30616"/>
        <dbReference type="ChEBI" id="CHEBI:61977"/>
        <dbReference type="ChEBI" id="CHEBI:456216"/>
        <dbReference type="EC" id="2.7.11.1"/>
    </reaction>
</comment>
<comment type="subunit">
    <text evidence="3">Component of the EKC/KEOPS complex composed of at least BUD32, CGI121, GON7, KAE1 and PCC1; the whole complex dimerizes.</text>
</comment>
<dbReference type="AlphaFoldDB" id="A0A9W9FXP8"/>
<evidence type="ECO:0000313" key="13">
    <source>
        <dbReference type="EMBL" id="KAJ5108368.1"/>
    </source>
</evidence>
<keyword evidence="7" id="KW-0158">Chromosome</keyword>
<dbReference type="EC" id="2.7.11.1" evidence="4"/>
<comment type="catalytic activity">
    <reaction evidence="11">
        <text>L-seryl-[protein] + ATP = O-phospho-L-seryl-[protein] + ADP + H(+)</text>
        <dbReference type="Rhea" id="RHEA:17989"/>
        <dbReference type="Rhea" id="RHEA-COMP:9863"/>
        <dbReference type="Rhea" id="RHEA-COMP:11604"/>
        <dbReference type="ChEBI" id="CHEBI:15378"/>
        <dbReference type="ChEBI" id="CHEBI:29999"/>
        <dbReference type="ChEBI" id="CHEBI:30616"/>
        <dbReference type="ChEBI" id="CHEBI:83421"/>
        <dbReference type="ChEBI" id="CHEBI:456216"/>
        <dbReference type="EC" id="2.7.11.1"/>
    </reaction>
</comment>
<dbReference type="GO" id="GO:0004674">
    <property type="term" value="F:protein serine/threonine kinase activity"/>
    <property type="evidence" value="ECO:0007669"/>
    <property type="project" value="UniProtKB-EC"/>
</dbReference>
<evidence type="ECO:0000256" key="7">
    <source>
        <dbReference type="ARBA" id="ARBA00022895"/>
    </source>
</evidence>
<dbReference type="InterPro" id="IPR008266">
    <property type="entry name" value="Tyr_kinase_AS"/>
</dbReference>
<protein>
    <recommendedName>
        <fullName evidence="6">EKC/KEOPS complex subunit BUD32</fullName>
        <ecNumber evidence="4">2.7.11.1</ecNumber>
    </recommendedName>
    <alternativeName>
        <fullName evidence="8 9">Atypical Serine/threonine protein kinase BUD32</fullName>
    </alternativeName>
    <alternativeName>
        <fullName evidence="5">EKC/KEOPS complex subunit bud32</fullName>
    </alternativeName>
</protein>
<comment type="subcellular location">
    <subcellularLocation>
        <location evidence="2">Chromosome</location>
        <location evidence="2">Telomere</location>
    </subcellularLocation>
</comment>
<evidence type="ECO:0000313" key="14">
    <source>
        <dbReference type="Proteomes" id="UP001149165"/>
    </source>
</evidence>
<dbReference type="GO" id="GO:0000781">
    <property type="term" value="C:chromosome, telomeric region"/>
    <property type="evidence" value="ECO:0007669"/>
    <property type="project" value="UniProtKB-SubCell"/>
</dbReference>
<evidence type="ECO:0000256" key="6">
    <source>
        <dbReference type="ARBA" id="ARBA00019973"/>
    </source>
</evidence>
<evidence type="ECO:0000256" key="1">
    <source>
        <dbReference type="ARBA" id="ARBA00003747"/>
    </source>
</evidence>
<reference evidence="13" key="1">
    <citation type="submission" date="2022-11" db="EMBL/GenBank/DDBJ databases">
        <authorList>
            <person name="Petersen C."/>
        </authorList>
    </citation>
    <scope>NUCLEOTIDE SEQUENCE</scope>
    <source>
        <strain evidence="13">IBT 30069</strain>
    </source>
</reference>
<dbReference type="SUPFAM" id="SSF56112">
    <property type="entry name" value="Protein kinase-like (PK-like)"/>
    <property type="match status" value="1"/>
</dbReference>
<name>A0A9W9FXP8_9EURO</name>
<keyword evidence="14" id="KW-1185">Reference proteome</keyword>
<comment type="caution">
    <text evidence="13">The sequence shown here is derived from an EMBL/GenBank/DDBJ whole genome shotgun (WGS) entry which is preliminary data.</text>
</comment>
<dbReference type="SMART" id="SM00220">
    <property type="entry name" value="S_TKc"/>
    <property type="match status" value="1"/>
</dbReference>
<dbReference type="PROSITE" id="PS50011">
    <property type="entry name" value="PROTEIN_KINASE_DOM"/>
    <property type="match status" value="1"/>
</dbReference>
<dbReference type="PROSITE" id="PS00109">
    <property type="entry name" value="PROTEIN_KINASE_TYR"/>
    <property type="match status" value="1"/>
</dbReference>
<dbReference type="Gene3D" id="1.10.510.10">
    <property type="entry name" value="Transferase(Phosphotransferase) domain 1"/>
    <property type="match status" value="1"/>
</dbReference>
<accession>A0A9W9FXP8</accession>
<keyword evidence="7" id="KW-0779">Telomere</keyword>
<evidence type="ECO:0000256" key="3">
    <source>
        <dbReference type="ARBA" id="ARBA00011534"/>
    </source>
</evidence>
<dbReference type="Proteomes" id="UP001149165">
    <property type="component" value="Unassembled WGS sequence"/>
</dbReference>
<evidence type="ECO:0000256" key="11">
    <source>
        <dbReference type="ARBA" id="ARBA00048679"/>
    </source>
</evidence>
<reference evidence="13" key="2">
    <citation type="journal article" date="2023" name="IMA Fungus">
        <title>Comparative genomic study of the Penicillium genus elucidates a diverse pangenome and 15 lateral gene transfer events.</title>
        <authorList>
            <person name="Petersen C."/>
            <person name="Sorensen T."/>
            <person name="Nielsen M.R."/>
            <person name="Sondergaard T.E."/>
            <person name="Sorensen J.L."/>
            <person name="Fitzpatrick D.A."/>
            <person name="Frisvad J.C."/>
            <person name="Nielsen K.L."/>
        </authorList>
    </citation>
    <scope>NUCLEOTIDE SEQUENCE</scope>
    <source>
        <strain evidence="13">IBT 30069</strain>
    </source>
</reference>
<feature type="domain" description="Protein kinase" evidence="12">
    <location>
        <begin position="72"/>
        <end position="366"/>
    </location>
</feature>
<organism evidence="13 14">
    <name type="scientific">Penicillium angulare</name>
    <dbReference type="NCBI Taxonomy" id="116970"/>
    <lineage>
        <taxon>Eukaryota</taxon>
        <taxon>Fungi</taxon>
        <taxon>Dikarya</taxon>
        <taxon>Ascomycota</taxon>
        <taxon>Pezizomycotina</taxon>
        <taxon>Eurotiomycetes</taxon>
        <taxon>Eurotiomycetidae</taxon>
        <taxon>Eurotiales</taxon>
        <taxon>Aspergillaceae</taxon>
        <taxon>Penicillium</taxon>
    </lineage>
</organism>
<dbReference type="InterPro" id="IPR011009">
    <property type="entry name" value="Kinase-like_dom_sf"/>
</dbReference>
<dbReference type="InterPro" id="IPR000719">
    <property type="entry name" value="Prot_kinase_dom"/>
</dbReference>
<evidence type="ECO:0000256" key="9">
    <source>
        <dbReference type="ARBA" id="ARBA00033194"/>
    </source>
</evidence>
<dbReference type="Pfam" id="PF00069">
    <property type="entry name" value="Pkinase"/>
    <property type="match status" value="1"/>
</dbReference>
<evidence type="ECO:0000256" key="8">
    <source>
        <dbReference type="ARBA" id="ARBA00030980"/>
    </source>
</evidence>
<gene>
    <name evidence="13" type="ORF">N7456_005043</name>
</gene>
<dbReference type="PANTHER" id="PTHR44167">
    <property type="entry name" value="OVARIAN-SPECIFIC SERINE/THREONINE-PROTEIN KINASE LOK-RELATED"/>
    <property type="match status" value="1"/>
</dbReference>
<dbReference type="OrthoDB" id="1668230at2759"/>
<proteinExistence type="predicted"/>
<evidence type="ECO:0000256" key="4">
    <source>
        <dbReference type="ARBA" id="ARBA00012513"/>
    </source>
</evidence>
<evidence type="ECO:0000256" key="5">
    <source>
        <dbReference type="ARBA" id="ARBA00013948"/>
    </source>
</evidence>